<evidence type="ECO:0000313" key="3">
    <source>
        <dbReference type="EMBL" id="AFN75021.1"/>
    </source>
</evidence>
<organism evidence="3 4">
    <name type="scientific">Melioribacter roseus (strain DSM 23840 / JCM 17771 / VKM B-2668 / P3M-2)</name>
    <dbReference type="NCBI Taxonomy" id="1191523"/>
    <lineage>
        <taxon>Bacteria</taxon>
        <taxon>Pseudomonadati</taxon>
        <taxon>Ignavibacteriota</taxon>
        <taxon>Ignavibacteria</taxon>
        <taxon>Ignavibacteriales</taxon>
        <taxon>Melioribacteraceae</taxon>
        <taxon>Melioribacter</taxon>
    </lineage>
</organism>
<sequence>MFLAEVIGNVVSTVKNQYLKGHKLLLVHEISPEGNKIGKKDILALDLVDSGIGDKVLVVREGDAVQQILGHSNAPVNTMIVAVVDNIDIAEETIT</sequence>
<reference evidence="3 4" key="1">
    <citation type="journal article" date="2013" name="PLoS ONE">
        <title>Genomic analysis of Melioribacter roseus, facultatively anaerobic organotrophic bacterium representing a novel deep lineage within Bacteriodetes/Chlorobi group.</title>
        <authorList>
            <person name="Kadnikov V.V."/>
            <person name="Mardanov A.V."/>
            <person name="Podosokorskaya O.A."/>
            <person name="Gavrilov S.N."/>
            <person name="Kublanov I.V."/>
            <person name="Beletsky A.V."/>
            <person name="Bonch-Osmolovskaya E.A."/>
            <person name="Ravin N.V."/>
        </authorList>
    </citation>
    <scope>NUCLEOTIDE SEQUENCE [LARGE SCALE GENOMIC DNA]</scope>
    <source>
        <strain evidence="4">JCM 17771 / P3M-2</strain>
    </source>
</reference>
<name>I7A566_MELRP</name>
<dbReference type="PANTHER" id="PTHR36539:SF1">
    <property type="entry name" value="BACTERIAL MICROCOMPARTMENT SHELL VERTEX PROTEIN EUTN"/>
    <property type="match status" value="1"/>
</dbReference>
<dbReference type="InterPro" id="IPR036677">
    <property type="entry name" value="EutN_CcmL_sf"/>
</dbReference>
<dbReference type="RefSeq" id="WP_014856453.1">
    <property type="nucleotide sequence ID" value="NC_018178.1"/>
</dbReference>
<dbReference type="InterPro" id="IPR004992">
    <property type="entry name" value="EutN_CcmL"/>
</dbReference>
<dbReference type="eggNOG" id="COG4576">
    <property type="taxonomic scope" value="Bacteria"/>
</dbReference>
<dbReference type="OrthoDB" id="1525228at2"/>
<dbReference type="Gene3D" id="2.40.50.220">
    <property type="entry name" value="EutN/Ccml"/>
    <property type="match status" value="1"/>
</dbReference>
<accession>I7A566</accession>
<dbReference type="SUPFAM" id="SSF159133">
    <property type="entry name" value="EutN/CcmL-like"/>
    <property type="match status" value="1"/>
</dbReference>
<proteinExistence type="predicted"/>
<dbReference type="KEGG" id="mro:MROS_1787"/>
<dbReference type="Pfam" id="PF03319">
    <property type="entry name" value="EutN_CcmL"/>
    <property type="match status" value="1"/>
</dbReference>
<dbReference type="EMBL" id="CP003557">
    <property type="protein sequence ID" value="AFN75021.1"/>
    <property type="molecule type" value="Genomic_DNA"/>
</dbReference>
<evidence type="ECO:0000256" key="1">
    <source>
        <dbReference type="ARBA" id="ARBA00024322"/>
    </source>
</evidence>
<dbReference type="PROSITE" id="PS51932">
    <property type="entry name" value="BMV"/>
    <property type="match status" value="1"/>
</dbReference>
<dbReference type="Proteomes" id="UP000009011">
    <property type="component" value="Chromosome"/>
</dbReference>
<keyword evidence="4" id="KW-1185">Reference proteome</keyword>
<dbReference type="PANTHER" id="PTHR36539">
    <property type="entry name" value="ETHANOLAMINE UTILIZATION PROTEIN EUTN"/>
    <property type="match status" value="1"/>
</dbReference>
<dbReference type="STRING" id="1191523.MROS_1787"/>
<protein>
    <submittedName>
        <fullName evidence="3">Ethanolamine utilization protein EutN/carboxysome structural protein Ccml</fullName>
    </submittedName>
</protein>
<gene>
    <name evidence="3" type="ordered locus">MROS_1787</name>
</gene>
<evidence type="ECO:0000313" key="4">
    <source>
        <dbReference type="Proteomes" id="UP000009011"/>
    </source>
</evidence>
<keyword evidence="2" id="KW-1283">Bacterial microcompartment</keyword>
<comment type="subcellular location">
    <subcellularLocation>
        <location evidence="1">Bacterial microcompartment</location>
    </subcellularLocation>
</comment>
<dbReference type="HOGENOM" id="CLU_148498_2_1_10"/>
<evidence type="ECO:0000256" key="2">
    <source>
        <dbReference type="ARBA" id="ARBA00024446"/>
    </source>
</evidence>
<dbReference type="GO" id="GO:0031469">
    <property type="term" value="C:bacterial microcompartment"/>
    <property type="evidence" value="ECO:0007669"/>
    <property type="project" value="UniProtKB-SubCell"/>
</dbReference>
<dbReference type="AlphaFoldDB" id="I7A566"/>